<gene>
    <name evidence="2" type="ORF">CFC21_106521</name>
</gene>
<protein>
    <submittedName>
        <fullName evidence="2">Uncharacterized protein</fullName>
    </submittedName>
</protein>
<evidence type="ECO:0000256" key="1">
    <source>
        <dbReference type="SAM" id="MobiDB-lite"/>
    </source>
</evidence>
<feature type="region of interest" description="Disordered" evidence="1">
    <location>
        <begin position="18"/>
        <end position="57"/>
    </location>
</feature>
<dbReference type="Gramene" id="TraesCS7D03G0043800.1">
    <property type="protein sequence ID" value="TraesCS7D03G0043800.1.CDS1"/>
    <property type="gene ID" value="TraesCS7D03G0043800"/>
</dbReference>
<reference evidence="2" key="1">
    <citation type="journal article" date="2017" name="Gigascience">
        <title>The first near-complete assembly of the hexaploid bread wheat genome, Triticum aestivum.</title>
        <authorList>
            <person name="Zimin A.V."/>
            <person name="Puiu D."/>
            <person name="Hall R."/>
            <person name="Kingan S."/>
            <person name="Clavijo B.J."/>
            <person name="Salzberg S.L."/>
        </authorList>
    </citation>
    <scope>NUCLEOTIDE SEQUENCE</scope>
    <source>
        <tissue evidence="2">Leaf</tissue>
    </source>
</reference>
<dbReference type="AlphaFoldDB" id="A0A9R1MEH0"/>
<name>A0A9R1MEH0_WHEAT</name>
<sequence length="57" mass="6627">QQYMLPAAVRRCRSRRCSLPLHHHQGQGPQHQPHAAHRHRGARQPVRQESAERLPLP</sequence>
<dbReference type="EMBL" id="CM022231">
    <property type="protein sequence ID" value="KAF7105743.1"/>
    <property type="molecule type" value="Genomic_DNA"/>
</dbReference>
<evidence type="ECO:0000313" key="2">
    <source>
        <dbReference type="EMBL" id="KAF7105743.1"/>
    </source>
</evidence>
<accession>A0A9R1MEH0</accession>
<organism evidence="2">
    <name type="scientific">Triticum aestivum</name>
    <name type="common">Wheat</name>
    <dbReference type="NCBI Taxonomy" id="4565"/>
    <lineage>
        <taxon>Eukaryota</taxon>
        <taxon>Viridiplantae</taxon>
        <taxon>Streptophyta</taxon>
        <taxon>Embryophyta</taxon>
        <taxon>Tracheophyta</taxon>
        <taxon>Spermatophyta</taxon>
        <taxon>Magnoliopsida</taxon>
        <taxon>Liliopsida</taxon>
        <taxon>Poales</taxon>
        <taxon>Poaceae</taxon>
        <taxon>BOP clade</taxon>
        <taxon>Pooideae</taxon>
        <taxon>Triticodae</taxon>
        <taxon>Triticeae</taxon>
        <taxon>Triticinae</taxon>
        <taxon>Triticum</taxon>
    </lineage>
</organism>
<dbReference type="Proteomes" id="UP000815260">
    <property type="component" value="Chromosome 7D"/>
</dbReference>
<reference evidence="2" key="2">
    <citation type="submission" date="2020-03" db="EMBL/GenBank/DDBJ databases">
        <title>The second near-complete assembly of the hexaploid bread wheat (Triticum aestivum) genome.</title>
        <authorList>
            <person name="Zimin A.V."/>
            <person name="Puiu D."/>
            <person name="Shumante A."/>
            <person name="Alonge M."/>
            <person name="Salzberg S.L."/>
        </authorList>
    </citation>
    <scope>NUCLEOTIDE SEQUENCE</scope>
    <source>
        <tissue evidence="2">Leaf</tissue>
    </source>
</reference>
<feature type="non-terminal residue" evidence="2">
    <location>
        <position position="1"/>
    </location>
</feature>
<comment type="caution">
    <text evidence="2">The sequence shown here is derived from an EMBL/GenBank/DDBJ whole genome shotgun (WGS) entry which is preliminary data.</text>
</comment>
<proteinExistence type="predicted"/>